<evidence type="ECO:0000256" key="1">
    <source>
        <dbReference type="SAM" id="MobiDB-lite"/>
    </source>
</evidence>
<sequence>MKYRRNKVKREHGIIQNALLWLENLGRLSEVTDIIPGVIDVSHSSERGIVYKYETQTGCKLLLKSNGSIQEVFVVTKDPICVQNWVKREFPPDLPSTEPEVITKSTLRATPKKQLTNLPKELNHRYKKRTSPRGLHHSKKRTCEKGKGPKHILGDQDSPNVADCLDRTTLKALSHLKKFLEYDKIQNAQTMRETFQQK</sequence>
<organism evidence="2 3">
    <name type="scientific">Desulfosporosinus fructosivorans</name>
    <dbReference type="NCBI Taxonomy" id="2018669"/>
    <lineage>
        <taxon>Bacteria</taxon>
        <taxon>Bacillati</taxon>
        <taxon>Bacillota</taxon>
        <taxon>Clostridia</taxon>
        <taxon>Eubacteriales</taxon>
        <taxon>Desulfitobacteriaceae</taxon>
        <taxon>Desulfosporosinus</taxon>
    </lineage>
</organism>
<dbReference type="InterPro" id="IPR018664">
    <property type="entry name" value="DUF2103_metal-binding"/>
</dbReference>
<evidence type="ECO:0000313" key="2">
    <source>
        <dbReference type="EMBL" id="TGE36777.1"/>
    </source>
</evidence>
<proteinExistence type="predicted"/>
<protein>
    <recommendedName>
        <fullName evidence="4">Metal-binding protein</fullName>
    </recommendedName>
</protein>
<comment type="caution">
    <text evidence="2">The sequence shown here is derived from an EMBL/GenBank/DDBJ whole genome shotgun (WGS) entry which is preliminary data.</text>
</comment>
<keyword evidence="3" id="KW-1185">Reference proteome</keyword>
<accession>A0A4Z0R455</accession>
<dbReference type="EMBL" id="SPQQ01000006">
    <property type="protein sequence ID" value="TGE36777.1"/>
    <property type="molecule type" value="Genomic_DNA"/>
</dbReference>
<name>A0A4Z0R455_9FIRM</name>
<dbReference type="OrthoDB" id="2112297at2"/>
<dbReference type="Pfam" id="PF09876">
    <property type="entry name" value="DUF2103"/>
    <property type="match status" value="1"/>
</dbReference>
<feature type="region of interest" description="Disordered" evidence="1">
    <location>
        <begin position="128"/>
        <end position="155"/>
    </location>
</feature>
<evidence type="ECO:0000313" key="3">
    <source>
        <dbReference type="Proteomes" id="UP000298460"/>
    </source>
</evidence>
<evidence type="ECO:0008006" key="4">
    <source>
        <dbReference type="Google" id="ProtNLM"/>
    </source>
</evidence>
<feature type="compositionally biased region" description="Basic residues" evidence="1">
    <location>
        <begin position="128"/>
        <end position="140"/>
    </location>
</feature>
<gene>
    <name evidence="2" type="ORF">E4K67_16820</name>
</gene>
<reference evidence="2 3" key="1">
    <citation type="submission" date="2019-03" db="EMBL/GenBank/DDBJ databases">
        <title>Draft Genome Sequence of Desulfosporosinus fructosivorans Strain 63.6F, Isolated from Marine Sediment in the Baltic Sea.</title>
        <authorList>
            <person name="Hausmann B."/>
            <person name="Vandieken V."/>
            <person name="Pjevac P."/>
            <person name="Schreck K."/>
            <person name="Herbold C.W."/>
            <person name="Loy A."/>
        </authorList>
    </citation>
    <scope>NUCLEOTIDE SEQUENCE [LARGE SCALE GENOMIC DNA]</scope>
    <source>
        <strain evidence="2 3">63.6F</strain>
    </source>
</reference>
<dbReference type="Proteomes" id="UP000298460">
    <property type="component" value="Unassembled WGS sequence"/>
</dbReference>
<dbReference type="AlphaFoldDB" id="A0A4Z0R455"/>
<dbReference type="RefSeq" id="WP_135548754.1">
    <property type="nucleotide sequence ID" value="NZ_SPQQ01000006.1"/>
</dbReference>